<feature type="non-terminal residue" evidence="1">
    <location>
        <position position="1"/>
    </location>
</feature>
<dbReference type="Proteomes" id="UP000265520">
    <property type="component" value="Unassembled WGS sequence"/>
</dbReference>
<sequence>GKDWIAVSRMRTRAMEVGRRNKALEIVTNVVSGVICLMTVRGKATNVSVVDSLGIRPMLVG</sequence>
<name>A0A392W7C5_9FABA</name>
<accession>A0A392W7C5</accession>
<keyword evidence="2" id="KW-1185">Reference proteome</keyword>
<dbReference type="AlphaFoldDB" id="A0A392W7C5"/>
<dbReference type="EMBL" id="LXQA011417592">
    <property type="protein sequence ID" value="MCI96544.1"/>
    <property type="molecule type" value="Genomic_DNA"/>
</dbReference>
<evidence type="ECO:0000313" key="1">
    <source>
        <dbReference type="EMBL" id="MCI96544.1"/>
    </source>
</evidence>
<protein>
    <submittedName>
        <fullName evidence="1">Uncharacterized protein</fullName>
    </submittedName>
</protein>
<organism evidence="1 2">
    <name type="scientific">Trifolium medium</name>
    <dbReference type="NCBI Taxonomy" id="97028"/>
    <lineage>
        <taxon>Eukaryota</taxon>
        <taxon>Viridiplantae</taxon>
        <taxon>Streptophyta</taxon>
        <taxon>Embryophyta</taxon>
        <taxon>Tracheophyta</taxon>
        <taxon>Spermatophyta</taxon>
        <taxon>Magnoliopsida</taxon>
        <taxon>eudicotyledons</taxon>
        <taxon>Gunneridae</taxon>
        <taxon>Pentapetalae</taxon>
        <taxon>rosids</taxon>
        <taxon>fabids</taxon>
        <taxon>Fabales</taxon>
        <taxon>Fabaceae</taxon>
        <taxon>Papilionoideae</taxon>
        <taxon>50 kb inversion clade</taxon>
        <taxon>NPAAA clade</taxon>
        <taxon>Hologalegina</taxon>
        <taxon>IRL clade</taxon>
        <taxon>Trifolieae</taxon>
        <taxon>Trifolium</taxon>
    </lineage>
</organism>
<comment type="caution">
    <text evidence="1">The sequence shown here is derived from an EMBL/GenBank/DDBJ whole genome shotgun (WGS) entry which is preliminary data.</text>
</comment>
<reference evidence="1 2" key="1">
    <citation type="journal article" date="2018" name="Front. Plant Sci.">
        <title>Red Clover (Trifolium pratense) and Zigzag Clover (T. medium) - A Picture of Genomic Similarities and Differences.</title>
        <authorList>
            <person name="Dluhosova J."/>
            <person name="Istvanek J."/>
            <person name="Nedelnik J."/>
            <person name="Repkova J."/>
        </authorList>
    </citation>
    <scope>NUCLEOTIDE SEQUENCE [LARGE SCALE GENOMIC DNA]</scope>
    <source>
        <strain evidence="2">cv. 10/8</strain>
        <tissue evidence="1">Leaf</tissue>
    </source>
</reference>
<proteinExistence type="predicted"/>
<evidence type="ECO:0000313" key="2">
    <source>
        <dbReference type="Proteomes" id="UP000265520"/>
    </source>
</evidence>